<dbReference type="RefSeq" id="WP_086978016.1">
    <property type="nucleotide sequence ID" value="NZ_NFSB01000086.1"/>
</dbReference>
<dbReference type="EMBL" id="NFSB01000086">
    <property type="protein sequence ID" value="OUM26938.1"/>
    <property type="molecule type" value="Genomic_DNA"/>
</dbReference>
<comment type="caution">
    <text evidence="1">The sequence shown here is derived from an EMBL/GenBank/DDBJ whole genome shotgun (WGS) entry which is preliminary data.</text>
</comment>
<reference evidence="1 2" key="1">
    <citation type="submission" date="2017-05" db="EMBL/GenBank/DDBJ databases">
        <title>Whole genome sequence of Pseudomonas putida isolate 1312 commercialized as a biostimulant.</title>
        <authorList>
            <person name="Crovadore J."/>
            <person name="Blanc P."/>
            <person name="Chablais R."/>
            <person name="Cochard B."/>
            <person name="Grizard D."/>
            <person name="Lefort F."/>
        </authorList>
    </citation>
    <scope>NUCLEOTIDE SEQUENCE [LARGE SCALE GENOMIC DNA]</scope>
    <source>
        <strain evidence="1 2">1312</strain>
    </source>
</reference>
<evidence type="ECO:0000313" key="2">
    <source>
        <dbReference type="Proteomes" id="UP000196082"/>
    </source>
</evidence>
<dbReference type="AlphaFoldDB" id="A0A1Y3KM59"/>
<proteinExistence type="predicted"/>
<protein>
    <submittedName>
        <fullName evidence="1">Uncharacterized protein</fullName>
    </submittedName>
</protein>
<evidence type="ECO:0000313" key="1">
    <source>
        <dbReference type="EMBL" id="OUM26938.1"/>
    </source>
</evidence>
<accession>A0A1Y3KM59</accession>
<name>A0A1Y3KM59_PSEPU</name>
<sequence length="166" mass="18692">MFDVPKMIMANAPDLLDQIAMAVTSDGTFAYLQLKSLVSSPRLAEYWIQDLNIDGLVEVGDSFLTKHTMLGDWDYKSYGMELSAWEKIKGESVMLEYGDLKRAEAGNHKIIRLQIWPFNPATLSLEEMKIAVAVSYAPLELIYESRIFGAINEMLEEYGIDADPGM</sequence>
<dbReference type="Proteomes" id="UP000196082">
    <property type="component" value="Unassembled WGS sequence"/>
</dbReference>
<gene>
    <name evidence="1" type="ORF">B8W72_22460</name>
</gene>
<organism evidence="1 2">
    <name type="scientific">Pseudomonas putida</name>
    <name type="common">Arthrobacter siderocapsulatus</name>
    <dbReference type="NCBI Taxonomy" id="303"/>
    <lineage>
        <taxon>Bacteria</taxon>
        <taxon>Pseudomonadati</taxon>
        <taxon>Pseudomonadota</taxon>
        <taxon>Gammaproteobacteria</taxon>
        <taxon>Pseudomonadales</taxon>
        <taxon>Pseudomonadaceae</taxon>
        <taxon>Pseudomonas</taxon>
    </lineage>
</organism>